<sequence length="372" mass="41733">MGVIFRFWETKKTPVLTLAEALELAEERNASIVRCNLLAVVAKTEGPSKKGVAGFKFDVSLTDISEDDEPALGAINFWANQSDKECDWLSPSLKGGDVVCLLGVNVEIKEFAAGPFAKVTYKGDDFSSATSLILNLGVDKRRPMLIWPAENILAEEPLGLKVPHAKISGNHKNCVTWKKIMLKNKDFPNELEKKVEKIVQNNKSKISENRKKYVVGIIEEIYFVKKSAKLVRIRTHDFTTNLMRKFDAEYEFDKFRAHDEYCEKIQNSIKSIEKRFQIVVPKKQMKPMSAALGGESIYVSLSELARAAFPAISVKLELGAWLVLNRDAMQEIEGGSIVEYDMRWDDLPGTNIKTPFGALGIVESYSAKTMTD</sequence>
<keyword evidence="2" id="KW-1185">Reference proteome</keyword>
<dbReference type="Proteomes" id="UP000001307">
    <property type="component" value="Unassembled WGS sequence"/>
</dbReference>
<accession>E4XUL7</accession>
<protein>
    <submittedName>
        <fullName evidence="1">Uncharacterized protein</fullName>
    </submittedName>
</protein>
<evidence type="ECO:0000313" key="1">
    <source>
        <dbReference type="EMBL" id="CBY13414.1"/>
    </source>
</evidence>
<gene>
    <name evidence="1" type="ORF">GSOID_T00004725001</name>
</gene>
<dbReference type="EMBL" id="FN653185">
    <property type="protein sequence ID" value="CBY13414.1"/>
    <property type="molecule type" value="Genomic_DNA"/>
</dbReference>
<dbReference type="AlphaFoldDB" id="E4XUL7"/>
<proteinExistence type="predicted"/>
<organism evidence="1 2">
    <name type="scientific">Oikopleura dioica</name>
    <name type="common">Tunicate</name>
    <dbReference type="NCBI Taxonomy" id="34765"/>
    <lineage>
        <taxon>Eukaryota</taxon>
        <taxon>Metazoa</taxon>
        <taxon>Chordata</taxon>
        <taxon>Tunicata</taxon>
        <taxon>Appendicularia</taxon>
        <taxon>Copelata</taxon>
        <taxon>Oikopleuridae</taxon>
        <taxon>Oikopleura</taxon>
    </lineage>
</organism>
<evidence type="ECO:0000313" key="2">
    <source>
        <dbReference type="Proteomes" id="UP000001307"/>
    </source>
</evidence>
<name>E4XUL7_OIKDI</name>
<reference evidence="1 2" key="1">
    <citation type="journal article" date="2010" name="Science">
        <title>Plasticity of animal genome architecture unmasked by rapid evolution of a pelagic tunicate.</title>
        <authorList>
            <person name="Denoeud F."/>
            <person name="Henriet S."/>
            <person name="Mungpakdee S."/>
            <person name="Aury J.M."/>
            <person name="Da Silva C."/>
            <person name="Brinkmann H."/>
            <person name="Mikhaleva J."/>
            <person name="Olsen L.C."/>
            <person name="Jubin C."/>
            <person name="Canestro C."/>
            <person name="Bouquet J.M."/>
            <person name="Danks G."/>
            <person name="Poulain J."/>
            <person name="Campsteijn C."/>
            <person name="Adamski M."/>
            <person name="Cross I."/>
            <person name="Yadetie F."/>
            <person name="Muffato M."/>
            <person name="Louis A."/>
            <person name="Butcher S."/>
            <person name="Tsagkogeorga G."/>
            <person name="Konrad A."/>
            <person name="Singh S."/>
            <person name="Jensen M.F."/>
            <person name="Cong E.H."/>
            <person name="Eikeseth-Otteraa H."/>
            <person name="Noel B."/>
            <person name="Anthouard V."/>
            <person name="Porcel B.M."/>
            <person name="Kachouri-Lafond R."/>
            <person name="Nishino A."/>
            <person name="Ugolini M."/>
            <person name="Chourrout P."/>
            <person name="Nishida H."/>
            <person name="Aasland R."/>
            <person name="Huzurbazar S."/>
            <person name="Westhof E."/>
            <person name="Delsuc F."/>
            <person name="Lehrach H."/>
            <person name="Reinhardt R."/>
            <person name="Weissenbach J."/>
            <person name="Roy S.W."/>
            <person name="Artiguenave F."/>
            <person name="Postlethwait J.H."/>
            <person name="Manak J.R."/>
            <person name="Thompson E.M."/>
            <person name="Jaillon O."/>
            <person name="Du Pasquier L."/>
            <person name="Boudinot P."/>
            <person name="Liberles D.A."/>
            <person name="Volff J.N."/>
            <person name="Philippe H."/>
            <person name="Lenhard B."/>
            <person name="Roest Crollius H."/>
            <person name="Wincker P."/>
            <person name="Chourrout D."/>
        </authorList>
    </citation>
    <scope>NUCLEOTIDE SEQUENCE [LARGE SCALE GENOMIC DNA]</scope>
</reference>
<dbReference type="InParanoid" id="E4XUL7"/>